<organism evidence="1">
    <name type="scientific">Serratia fonticola</name>
    <dbReference type="NCBI Taxonomy" id="47917"/>
    <lineage>
        <taxon>Bacteria</taxon>
        <taxon>Pseudomonadati</taxon>
        <taxon>Pseudomonadota</taxon>
        <taxon>Gammaproteobacteria</taxon>
        <taxon>Enterobacterales</taxon>
        <taxon>Yersiniaceae</taxon>
        <taxon>Serratia</taxon>
    </lineage>
</organism>
<dbReference type="AlphaFoldDB" id="A0A4U9UR02"/>
<protein>
    <submittedName>
        <fullName evidence="1">Phage resistance protein</fullName>
    </submittedName>
</protein>
<dbReference type="EMBL" id="CABEEZ010000080">
    <property type="protein sequence ID" value="VTR35347.1"/>
    <property type="molecule type" value="Genomic_DNA"/>
</dbReference>
<reference evidence="1" key="1">
    <citation type="submission" date="2019-05" db="EMBL/GenBank/DDBJ databases">
        <authorList>
            <consortium name="Pathogen Informatics"/>
        </authorList>
    </citation>
    <scope>NUCLEOTIDE SEQUENCE [LARGE SCALE GENOMIC DNA]</scope>
    <source>
        <strain evidence="1">NCTC12965</strain>
    </source>
</reference>
<evidence type="ECO:0000313" key="1">
    <source>
        <dbReference type="EMBL" id="VTR35347.1"/>
    </source>
</evidence>
<sequence>MAPSFHDDITELLAKLPADYFTVVFEITERGMVEEQNALEEF</sequence>
<proteinExistence type="predicted"/>
<gene>
    <name evidence="1" type="ORF">NCTC12965_03773</name>
</gene>
<name>A0A4U9UR02_SERFO</name>
<accession>A0A4U9UR02</accession>